<dbReference type="InterPro" id="IPR016024">
    <property type="entry name" value="ARM-type_fold"/>
</dbReference>
<dbReference type="GO" id="GO:0051123">
    <property type="term" value="P:RNA polymerase II preinitiation complex assembly"/>
    <property type="evidence" value="ECO:0007669"/>
    <property type="project" value="TreeGrafter"/>
</dbReference>
<dbReference type="GO" id="GO:0000124">
    <property type="term" value="C:SAGA complex"/>
    <property type="evidence" value="ECO:0007669"/>
    <property type="project" value="InterPro"/>
</dbReference>
<comment type="subcellular location">
    <subcellularLocation>
        <location evidence="1">Nucleus</location>
    </subcellularLocation>
</comment>
<comment type="similarity">
    <text evidence="2">Belongs to the TAF6 family.</text>
</comment>
<dbReference type="AlphaFoldDB" id="A0A267EJG5"/>
<feature type="domain" description="TATA box binding protein associated factor (TAF) histone-like fold" evidence="9">
    <location>
        <begin position="13"/>
        <end position="77"/>
    </location>
</feature>
<evidence type="ECO:0000256" key="6">
    <source>
        <dbReference type="ARBA" id="ARBA00023163"/>
    </source>
</evidence>
<dbReference type="SUPFAM" id="SSF48371">
    <property type="entry name" value="ARM repeat"/>
    <property type="match status" value="1"/>
</dbReference>
<evidence type="ECO:0000256" key="1">
    <source>
        <dbReference type="ARBA" id="ARBA00004123"/>
    </source>
</evidence>
<dbReference type="InterPro" id="IPR037796">
    <property type="entry name" value="TAF6"/>
</dbReference>
<dbReference type="GO" id="GO:0046695">
    <property type="term" value="C:SLIK (SAGA-like) complex"/>
    <property type="evidence" value="ECO:0007669"/>
    <property type="project" value="InterPro"/>
</dbReference>
<dbReference type="GO" id="GO:0005669">
    <property type="term" value="C:transcription factor TFIID complex"/>
    <property type="evidence" value="ECO:0007669"/>
    <property type="project" value="InterPro"/>
</dbReference>
<dbReference type="GO" id="GO:0003713">
    <property type="term" value="F:transcription coactivator activity"/>
    <property type="evidence" value="ECO:0007669"/>
    <property type="project" value="TreeGrafter"/>
</dbReference>
<dbReference type="PANTHER" id="PTHR10221:SF9">
    <property type="entry name" value="TRANSCRIPTION INITIATION FACTOR TFIID SUBUNIT 6"/>
    <property type="match status" value="1"/>
</dbReference>
<proteinExistence type="inferred from homology"/>
<evidence type="ECO:0000259" key="9">
    <source>
        <dbReference type="SMART" id="SM00803"/>
    </source>
</evidence>
<evidence type="ECO:0000313" key="11">
    <source>
        <dbReference type="Proteomes" id="UP000215902"/>
    </source>
</evidence>
<evidence type="ECO:0000256" key="2">
    <source>
        <dbReference type="ARBA" id="ARBA00007688"/>
    </source>
</evidence>
<dbReference type="InterPro" id="IPR046344">
    <property type="entry name" value="TAF6_C_sf"/>
</dbReference>
<reference evidence="10 11" key="1">
    <citation type="submission" date="2017-06" db="EMBL/GenBank/DDBJ databases">
        <title>A platform for efficient transgenesis in Macrostomum lignano, a flatworm model organism for stem cell research.</title>
        <authorList>
            <person name="Berezikov E."/>
        </authorList>
    </citation>
    <scope>NUCLEOTIDE SEQUENCE [LARGE SCALE GENOMIC DNA]</scope>
    <source>
        <strain evidence="10">DV1</strain>
        <tissue evidence="10">Whole organism</tissue>
    </source>
</reference>
<keyword evidence="11" id="KW-1185">Reference proteome</keyword>
<dbReference type="GO" id="GO:0016251">
    <property type="term" value="F:RNA polymerase II general transcription initiation factor activity"/>
    <property type="evidence" value="ECO:0007669"/>
    <property type="project" value="InterPro"/>
</dbReference>
<dbReference type="Pfam" id="PF02969">
    <property type="entry name" value="TAF"/>
    <property type="match status" value="1"/>
</dbReference>
<name>A0A267EJG5_9PLAT</name>
<dbReference type="FunFam" id="1.25.40.770:FF:000001">
    <property type="entry name" value="Transcription initiation factor TFIID subunit 6"/>
    <property type="match status" value="1"/>
</dbReference>
<organism evidence="10 11">
    <name type="scientific">Macrostomum lignano</name>
    <dbReference type="NCBI Taxonomy" id="282301"/>
    <lineage>
        <taxon>Eukaryota</taxon>
        <taxon>Metazoa</taxon>
        <taxon>Spiralia</taxon>
        <taxon>Lophotrochozoa</taxon>
        <taxon>Platyhelminthes</taxon>
        <taxon>Rhabditophora</taxon>
        <taxon>Macrostomorpha</taxon>
        <taxon>Macrostomida</taxon>
        <taxon>Macrostomidae</taxon>
        <taxon>Macrostomum</taxon>
    </lineage>
</organism>
<evidence type="ECO:0000256" key="8">
    <source>
        <dbReference type="ARBA" id="ARBA00040091"/>
    </source>
</evidence>
<dbReference type="InterPro" id="IPR009072">
    <property type="entry name" value="Histone-fold"/>
</dbReference>
<dbReference type="CDD" id="cd08050">
    <property type="entry name" value="TAF6C"/>
    <property type="match status" value="1"/>
</dbReference>
<dbReference type="Gene3D" id="1.10.20.10">
    <property type="entry name" value="Histone, subunit A"/>
    <property type="match status" value="1"/>
</dbReference>
<evidence type="ECO:0000256" key="7">
    <source>
        <dbReference type="ARBA" id="ARBA00023242"/>
    </source>
</evidence>
<keyword evidence="7" id="KW-0539">Nucleus</keyword>
<comment type="subunit">
    <text evidence="3">The nucleosome is a histone octamer containing two molecules each of H2A, H2B, H3 and H4 assembled in one H3-H4 heterotetramer and two H2A-H2B heterodimers. The octamer wraps approximately 147 bp of DNA.</text>
</comment>
<dbReference type="OrthoDB" id="361039at2759"/>
<evidence type="ECO:0000313" key="10">
    <source>
        <dbReference type="EMBL" id="PAA61094.1"/>
    </source>
</evidence>
<evidence type="ECO:0000256" key="5">
    <source>
        <dbReference type="ARBA" id="ARBA00023015"/>
    </source>
</evidence>
<evidence type="ECO:0000256" key="4">
    <source>
        <dbReference type="ARBA" id="ARBA00020836"/>
    </source>
</evidence>
<dbReference type="PANTHER" id="PTHR10221">
    <property type="entry name" value="TRANSCRIPTION INITIATION FACTOR TFIID SUBUNIT 6"/>
    <property type="match status" value="1"/>
</dbReference>
<dbReference type="CDD" id="cd22931">
    <property type="entry name" value="HFD_TAF6"/>
    <property type="match status" value="1"/>
</dbReference>
<keyword evidence="5" id="KW-0805">Transcription regulation</keyword>
<comment type="caution">
    <text evidence="10">The sequence shown here is derived from an EMBL/GenBank/DDBJ whole genome shotgun (WGS) entry which is preliminary data.</text>
</comment>
<dbReference type="SMART" id="SM00803">
    <property type="entry name" value="TAF"/>
    <property type="match status" value="1"/>
</dbReference>
<dbReference type="EMBL" id="NIVC01002070">
    <property type="protein sequence ID" value="PAA61094.1"/>
    <property type="molecule type" value="Genomic_DNA"/>
</dbReference>
<dbReference type="InterPro" id="IPR011442">
    <property type="entry name" value="TAF6_C"/>
</dbReference>
<keyword evidence="6" id="KW-0804">Transcription</keyword>
<dbReference type="GO" id="GO:0046982">
    <property type="term" value="F:protein heterodimerization activity"/>
    <property type="evidence" value="ECO:0007669"/>
    <property type="project" value="InterPro"/>
</dbReference>
<dbReference type="STRING" id="282301.A0A267EJG5"/>
<protein>
    <recommendedName>
        <fullName evidence="4">Histone H4</fullName>
    </recommendedName>
    <alternativeName>
        <fullName evidence="8">Transcription initiation factor TFIID subunit 6</fullName>
    </alternativeName>
</protein>
<dbReference type="Gene3D" id="1.25.40.770">
    <property type="entry name" value="TAF6, C-terminal HEAT repeat domain"/>
    <property type="match status" value="1"/>
</dbReference>
<gene>
    <name evidence="10" type="ORF">BOX15_Mlig031785g3</name>
</gene>
<sequence>MASSAEQQQSGRSCVAAQSMRCLAEMCGIASLSEEACQLLADQADFRLRTLIQQGLKFARHGKRRRLRSADLAAVLRQRRIEPPYAYEYAAALPMQSVQAPGGKRLFFQESEEVDLIELASQPLPRLPVGACLKAHWLCIDGCQPAIAENPPPRPATSSAAAAAPAAPGAAAVTGAAASSASGVEPGVGSAALASLSTSAAAGPMRPRSLWELTVLGGRQSARSAAAAPREPEVARLRDVVCHELSREQQMFFREISEACVGSQEDRRTEALQSLATDSGLQQILPRLIVFVAEGVRVNSLTNNLALLIYLMRILQFLLQNPHLQLERYLHLILPSILTCVLGKQLCQRPETDNHWALRDFSAKQLGAVCSKFASPSNQLYARVCRLLVDYMARPRPHLASLYGCIVCTLELGQDAAANLLLPAVPRLSQRLDAAHGRLDSVSASHIRRKLLDQLPPLLRSLRGPRDSLDEYLRDYGSLGGELFSAVQALHAKARGSAAAASLQQHH</sequence>
<dbReference type="Pfam" id="PF07571">
    <property type="entry name" value="TAF6_C"/>
    <property type="match status" value="1"/>
</dbReference>
<accession>A0A267EJG5</accession>
<dbReference type="SUPFAM" id="SSF47113">
    <property type="entry name" value="Histone-fold"/>
    <property type="match status" value="1"/>
</dbReference>
<evidence type="ECO:0000256" key="3">
    <source>
        <dbReference type="ARBA" id="ARBA00011538"/>
    </source>
</evidence>
<dbReference type="Proteomes" id="UP000215902">
    <property type="component" value="Unassembled WGS sequence"/>
</dbReference>
<dbReference type="InterPro" id="IPR004823">
    <property type="entry name" value="TAF_TATA-bd_Histone-like_dom"/>
</dbReference>